<organism evidence="1 2">
    <name type="scientific">Vibrio navarrensis</name>
    <dbReference type="NCBI Taxonomy" id="29495"/>
    <lineage>
        <taxon>Bacteria</taxon>
        <taxon>Pseudomonadati</taxon>
        <taxon>Pseudomonadota</taxon>
        <taxon>Gammaproteobacteria</taxon>
        <taxon>Vibrionales</taxon>
        <taxon>Vibrionaceae</taxon>
        <taxon>Vibrio</taxon>
    </lineage>
</organism>
<dbReference type="Proteomes" id="UP000029994">
    <property type="component" value="Unassembled WGS sequence"/>
</dbReference>
<keyword evidence="2" id="KW-1185">Reference proteome</keyword>
<accession>A0A099LKW9</accession>
<name>A0A099LKW9_9VIBR</name>
<sequence length="91" mass="10271">MTRIQGVIEMVCGSRKSKKTGKNALFWGKLVEEYFAVKASQAAKWARIISSHCQEIQKKLCAILPECGSGKIDKRLSHCHSLQMMCIFIQL</sequence>
<dbReference type="AlphaFoldDB" id="A0A099LKW9"/>
<gene>
    <name evidence="1" type="ORF">EA26_16375</name>
</gene>
<dbReference type="EMBL" id="JMCG01000002">
    <property type="protein sequence ID" value="KGK08803.1"/>
    <property type="molecule type" value="Genomic_DNA"/>
</dbReference>
<reference evidence="1 2" key="1">
    <citation type="submission" date="2014-04" db="EMBL/GenBank/DDBJ databases">
        <title>Genome sequencing of Vibrio navarrensis strains.</title>
        <authorList>
            <person name="Gladney L.M."/>
            <person name="Katz L.S."/>
            <person name="Marino-Ramirez L."/>
            <person name="Jordan I.K."/>
        </authorList>
    </citation>
    <scope>NUCLEOTIDE SEQUENCE [LARGE SCALE GENOMIC DNA]</scope>
    <source>
        <strain evidence="1 2">ATCC 51183</strain>
    </source>
</reference>
<comment type="caution">
    <text evidence="1">The sequence shown here is derived from an EMBL/GenBank/DDBJ whole genome shotgun (WGS) entry which is preliminary data.</text>
</comment>
<proteinExistence type="predicted"/>
<evidence type="ECO:0000313" key="1">
    <source>
        <dbReference type="EMBL" id="KGK08803.1"/>
    </source>
</evidence>
<protein>
    <submittedName>
        <fullName evidence="1">Uncharacterized protein</fullName>
    </submittedName>
</protein>
<evidence type="ECO:0000313" key="2">
    <source>
        <dbReference type="Proteomes" id="UP000029994"/>
    </source>
</evidence>